<evidence type="ECO:0000313" key="2">
    <source>
        <dbReference type="EMBL" id="VDK38671.1"/>
    </source>
</evidence>
<dbReference type="Proteomes" id="UP000281553">
    <property type="component" value="Unassembled WGS sequence"/>
</dbReference>
<gene>
    <name evidence="2" type="ORF">DILT_LOCUS968</name>
</gene>
<accession>A0A3P6R456</accession>
<organism evidence="2 3">
    <name type="scientific">Dibothriocephalus latus</name>
    <name type="common">Fish tapeworm</name>
    <name type="synonym">Diphyllobothrium latum</name>
    <dbReference type="NCBI Taxonomy" id="60516"/>
    <lineage>
        <taxon>Eukaryota</taxon>
        <taxon>Metazoa</taxon>
        <taxon>Spiralia</taxon>
        <taxon>Lophotrochozoa</taxon>
        <taxon>Platyhelminthes</taxon>
        <taxon>Cestoda</taxon>
        <taxon>Eucestoda</taxon>
        <taxon>Diphyllobothriidea</taxon>
        <taxon>Diphyllobothriidae</taxon>
        <taxon>Dibothriocephalus</taxon>
    </lineage>
</organism>
<name>A0A3P6R456_DIBLA</name>
<proteinExistence type="predicted"/>
<dbReference type="AlphaFoldDB" id="A0A3P6R456"/>
<reference evidence="2 3" key="1">
    <citation type="submission" date="2018-11" db="EMBL/GenBank/DDBJ databases">
        <authorList>
            <consortium name="Pathogen Informatics"/>
        </authorList>
    </citation>
    <scope>NUCLEOTIDE SEQUENCE [LARGE SCALE GENOMIC DNA]</scope>
</reference>
<dbReference type="EMBL" id="UYRU01005338">
    <property type="protein sequence ID" value="VDK38671.1"/>
    <property type="molecule type" value="Genomic_DNA"/>
</dbReference>
<sequence length="71" mass="7918">MIIPFLERVIFMPHDWDDEIEENEEAKEEMGGSLRVSNLNSSGASSHTLHSISLSDDMTNHANGSSTPVRF</sequence>
<feature type="region of interest" description="Disordered" evidence="1">
    <location>
        <begin position="36"/>
        <end position="71"/>
    </location>
</feature>
<protein>
    <submittedName>
        <fullName evidence="2">Uncharacterized protein</fullName>
    </submittedName>
</protein>
<evidence type="ECO:0000313" key="3">
    <source>
        <dbReference type="Proteomes" id="UP000281553"/>
    </source>
</evidence>
<evidence type="ECO:0000256" key="1">
    <source>
        <dbReference type="SAM" id="MobiDB-lite"/>
    </source>
</evidence>
<keyword evidence="3" id="KW-1185">Reference proteome</keyword>